<dbReference type="Gene3D" id="3.30.1360.170">
    <property type="match status" value="2"/>
</dbReference>
<evidence type="ECO:0000313" key="2">
    <source>
        <dbReference type="EMBL" id="MBS3062805.1"/>
    </source>
</evidence>
<dbReference type="InterPro" id="IPR003669">
    <property type="entry name" value="Thymidylate_synthase_ThyX"/>
</dbReference>
<proteinExistence type="predicted"/>
<reference evidence="2" key="3">
    <citation type="submission" date="2021-05" db="EMBL/GenBank/DDBJ databases">
        <title>Protein family content uncovers lineage relationships and bacterial pathway maintenance mechanisms in DPANN archaea.</title>
        <authorList>
            <person name="Castelle C.J."/>
            <person name="Meheust R."/>
            <person name="Jaffe A.L."/>
            <person name="Seitz K."/>
            <person name="Gong X."/>
            <person name="Baker B.J."/>
            <person name="Banfield J.F."/>
        </authorList>
    </citation>
    <scope>NUCLEOTIDE SEQUENCE</scope>
    <source>
        <strain evidence="2">RIFCSPLOWO2_01_FULL_58_19</strain>
    </source>
</reference>
<dbReference type="GO" id="GO:0050660">
    <property type="term" value="F:flavin adenine dinucleotide binding"/>
    <property type="evidence" value="ECO:0007669"/>
    <property type="project" value="InterPro"/>
</dbReference>
<dbReference type="Proteomes" id="UP000564964">
    <property type="component" value="Unassembled WGS sequence"/>
</dbReference>
<reference evidence="1" key="1">
    <citation type="journal article" date="2020" name="bioRxiv">
        <title>A rank-normalized archaeal taxonomy based on genome phylogeny resolves widespread incomplete and uneven classifications.</title>
        <authorList>
            <person name="Rinke C."/>
            <person name="Chuvochina M."/>
            <person name="Mussig A.J."/>
            <person name="Chaumeil P.-A."/>
            <person name="Waite D.W."/>
            <person name="Whitman W.B."/>
            <person name="Parks D.H."/>
            <person name="Hugenholtz P."/>
        </authorList>
    </citation>
    <scope>NUCLEOTIDE SEQUENCE</scope>
    <source>
        <strain evidence="1">UBA10219</strain>
    </source>
</reference>
<dbReference type="GO" id="GO:0006231">
    <property type="term" value="P:dTMP biosynthetic process"/>
    <property type="evidence" value="ECO:0007669"/>
    <property type="project" value="InterPro"/>
</dbReference>
<reference evidence="2" key="2">
    <citation type="submission" date="2021-03" db="EMBL/GenBank/DDBJ databases">
        <authorList>
            <person name="Jaffe A."/>
        </authorList>
    </citation>
    <scope>NUCLEOTIDE SEQUENCE</scope>
    <source>
        <strain evidence="2">RIFCSPLOWO2_01_FULL_58_19</strain>
    </source>
</reference>
<evidence type="ECO:0000313" key="3">
    <source>
        <dbReference type="Proteomes" id="UP000564964"/>
    </source>
</evidence>
<dbReference type="GO" id="GO:0070402">
    <property type="term" value="F:NADPH binding"/>
    <property type="evidence" value="ECO:0007669"/>
    <property type="project" value="TreeGrafter"/>
</dbReference>
<dbReference type="EMBL" id="JAGVWE010000003">
    <property type="protein sequence ID" value="MBS3062805.1"/>
    <property type="molecule type" value="Genomic_DNA"/>
</dbReference>
<accession>A0A7J4JDY8</accession>
<dbReference type="SUPFAM" id="SSF69796">
    <property type="entry name" value="Thymidylate synthase-complementing protein Thy1"/>
    <property type="match status" value="2"/>
</dbReference>
<dbReference type="AlphaFoldDB" id="A0A7J4JDY8"/>
<protein>
    <submittedName>
        <fullName evidence="1">FAD-dependent thymidylate synthase</fullName>
    </submittedName>
</protein>
<gene>
    <name evidence="1" type="ORF">HA252_00890</name>
    <name evidence="2" type="ORF">J4203_02945</name>
</gene>
<comment type="caution">
    <text evidence="1">The sequence shown here is derived from an EMBL/GenBank/DDBJ whole genome shotgun (WGS) entry which is preliminary data.</text>
</comment>
<dbReference type="PANTHER" id="PTHR34934:SF1">
    <property type="entry name" value="FLAVIN-DEPENDENT THYMIDYLATE SYNTHASE"/>
    <property type="match status" value="1"/>
</dbReference>
<sequence length="514" mass="58387">MTEKIVSGPPKVVLQKWFQNPYADAIAAARTCYSPRVIADTEVEEVHKERIGKTTFEGGHHTVYTHATFKFGLENVSRQFVWSFLHAHPFYNSEQSSQRYVKLNEVKVTVPPLDAANKKVFERACRGAWQAYRELTAILLEDLKDDYLKRFPKKELTDKDLKKLEKKSIETARYVVPIAAHTSMVHTLNGITLYRLYRLMNQLPTSWEASVVVGRMVEEVKKVDPDFFRNVEDPLPLEETLEFKAVQALKQGSSQEFIREFDAELGGYTSKLVAFSPDAERITADAVRAVLGKSKQELGDDAALDMLVNPAKNKYLGSSLDLATISPLMRCLNHAHFSFKKKLSHAADSQDQRHRMVPASRPVLSLAVSGQPDYITPPQIARNEKAKQVYDAWMGKAWDYARQLTTNGVPKEHAVYLLPNALAVRFIESGSLLNLWHKWVMRLCLNAQREIWVNSVEEFEQVSKVAPRLVKFLGPPCQVRKTAEITPWCNEGKLFCGYPVWGWGPLVETGKRPV</sequence>
<dbReference type="PANTHER" id="PTHR34934">
    <property type="entry name" value="FLAVIN-DEPENDENT THYMIDYLATE SYNTHASE"/>
    <property type="match status" value="1"/>
</dbReference>
<dbReference type="GO" id="GO:0050797">
    <property type="term" value="F:thymidylate synthase (FAD) activity"/>
    <property type="evidence" value="ECO:0007669"/>
    <property type="project" value="InterPro"/>
</dbReference>
<organism evidence="1 3">
    <name type="scientific">Candidatus Iainarchaeum sp</name>
    <dbReference type="NCBI Taxonomy" id="3101447"/>
    <lineage>
        <taxon>Archaea</taxon>
        <taxon>Candidatus Iainarchaeota</taxon>
        <taxon>Candidatus Iainarchaeia</taxon>
        <taxon>Candidatus Iainarchaeales</taxon>
        <taxon>Candidatus Iainarchaeaceae</taxon>
        <taxon>Candidatus Iainarchaeum</taxon>
    </lineage>
</organism>
<dbReference type="InterPro" id="IPR036098">
    <property type="entry name" value="Thymidylate_synthase_ThyX_sf"/>
</dbReference>
<dbReference type="CDD" id="cd20175">
    <property type="entry name" value="ThyX"/>
    <property type="match status" value="2"/>
</dbReference>
<dbReference type="Pfam" id="PF02511">
    <property type="entry name" value="Thy1"/>
    <property type="match status" value="2"/>
</dbReference>
<dbReference type="EMBL" id="DUGH01000020">
    <property type="protein sequence ID" value="HIH15943.1"/>
    <property type="molecule type" value="Genomic_DNA"/>
</dbReference>
<name>A0A7J4JDY8_9ARCH</name>
<dbReference type="Proteomes" id="UP000678237">
    <property type="component" value="Unassembled WGS sequence"/>
</dbReference>
<dbReference type="GO" id="GO:0004799">
    <property type="term" value="F:thymidylate synthase activity"/>
    <property type="evidence" value="ECO:0007669"/>
    <property type="project" value="TreeGrafter"/>
</dbReference>
<evidence type="ECO:0000313" key="1">
    <source>
        <dbReference type="EMBL" id="HIH15943.1"/>
    </source>
</evidence>
<dbReference type="PROSITE" id="PS51331">
    <property type="entry name" value="THYX"/>
    <property type="match status" value="2"/>
</dbReference>